<dbReference type="KEGG" id="vne:CFK40_06580"/>
<dbReference type="EMBL" id="CP022437">
    <property type="protein sequence ID" value="ASN07320.1"/>
    <property type="molecule type" value="Genomic_DNA"/>
</dbReference>
<dbReference type="OrthoDB" id="1955171at2"/>
<organism evidence="1 2">
    <name type="scientific">Virgibacillus necropolis</name>
    <dbReference type="NCBI Taxonomy" id="163877"/>
    <lineage>
        <taxon>Bacteria</taxon>
        <taxon>Bacillati</taxon>
        <taxon>Bacillota</taxon>
        <taxon>Bacilli</taxon>
        <taxon>Bacillales</taxon>
        <taxon>Bacillaceae</taxon>
        <taxon>Virgibacillus</taxon>
    </lineage>
</organism>
<dbReference type="Proteomes" id="UP000204391">
    <property type="component" value="Chromosome"/>
</dbReference>
<dbReference type="RefSeq" id="WP_089534313.1">
    <property type="nucleotide sequence ID" value="NZ_CP022437.1"/>
</dbReference>
<evidence type="ECO:0000313" key="1">
    <source>
        <dbReference type="EMBL" id="ASN07320.1"/>
    </source>
</evidence>
<keyword evidence="2" id="KW-1185">Reference proteome</keyword>
<dbReference type="Pfam" id="PF14169">
    <property type="entry name" value="YdjO"/>
    <property type="match status" value="1"/>
</dbReference>
<proteinExistence type="predicted"/>
<reference evidence="1 2" key="1">
    <citation type="journal article" date="2003" name="Int. J. Syst. Evol. Microbiol.">
        <title>Virgibacillus carmonensis sp. nov., Virgibacillus necropolis sp. nov. and Virgibacillus picturae sp. nov., three novel species isolated from deteriorated mural paintings, transfer of the species of the genus salibacillus to Virgibacillus, as Virgibacillus marismortui comb. nov. and Virgibacillus salexigens comb. nov., and emended description of the genus Virgibacillus.</title>
        <authorList>
            <person name="Heyrman J."/>
            <person name="Logan N.A."/>
            <person name="Busse H.J."/>
            <person name="Balcaen A."/>
            <person name="Lebbe L."/>
            <person name="Rodriguez-Diaz M."/>
            <person name="Swings J."/>
            <person name="De Vos P."/>
        </authorList>
    </citation>
    <scope>NUCLEOTIDE SEQUENCE [LARGE SCALE GENOMIC DNA]</scope>
    <source>
        <strain evidence="1 2">LMG 19488</strain>
    </source>
</reference>
<name>A0A221MI71_9BACI</name>
<dbReference type="InterPro" id="IPR025916">
    <property type="entry name" value="YdjO"/>
</dbReference>
<evidence type="ECO:0000313" key="2">
    <source>
        <dbReference type="Proteomes" id="UP000204391"/>
    </source>
</evidence>
<gene>
    <name evidence="1" type="ORF">CFK40_06580</name>
</gene>
<sequence length="60" mass="7005">MSFSRGPKEPLPEVETKVWTCSSEECQGWMRESFSFEEEPKCPLCKSSMETETRMLPELK</sequence>
<accession>A0A221MI71</accession>
<dbReference type="AlphaFoldDB" id="A0A221MI71"/>
<protein>
    <submittedName>
        <fullName evidence="1">Cold-shock protein</fullName>
    </submittedName>
</protein>